<sequence length="378" mass="42435">MIDRAVPSTIETAPVSRKAEDCTKAQFEIEMESDERHAATVKEAVDIAIFHFGGIAGDSLANFIQHTGVLISSASQVITTITMETLDSLFLWCSTNQKLALVQADLFAQLMISLYPQSLSFDKAVNIHIYLMKTITRSFWLTTLDGLAKLKIEGQDGQQAVHETVLKQILSPSEKYICHLCVNRFSIIDGTQSLHFLGLLAKIIRISPYYQPTMNFVLYLPTPSMVATLSFILLRRHSRTAALFALLVCGRGWNHRSIDGLMDGDDWWEYGLHQPQRHSHADLHLTQHLHALDNCSERDCVRDTDKHAHFTQLALPHIPRIQLIVFQIGVASCAGGPNRVVRARLGERDSWMVDSTSRIVSLTDLVTWMAVLLSSSNW</sequence>
<dbReference type="Proteomes" id="UP001281761">
    <property type="component" value="Unassembled WGS sequence"/>
</dbReference>
<accession>A0ABQ9XQ97</accession>
<dbReference type="EMBL" id="JARBJD010000085">
    <property type="protein sequence ID" value="KAK2953914.1"/>
    <property type="molecule type" value="Genomic_DNA"/>
</dbReference>
<evidence type="ECO:0000313" key="1">
    <source>
        <dbReference type="EMBL" id="KAK2953914.1"/>
    </source>
</evidence>
<reference evidence="1 2" key="1">
    <citation type="journal article" date="2022" name="bioRxiv">
        <title>Genomics of Preaxostyla Flagellates Illuminates Evolutionary Transitions and the Path Towards Mitochondrial Loss.</title>
        <authorList>
            <person name="Novak L.V.F."/>
            <person name="Treitli S.C."/>
            <person name="Pyrih J."/>
            <person name="Halakuc P."/>
            <person name="Pipaliya S.V."/>
            <person name="Vacek V."/>
            <person name="Brzon O."/>
            <person name="Soukal P."/>
            <person name="Eme L."/>
            <person name="Dacks J.B."/>
            <person name="Karnkowska A."/>
            <person name="Elias M."/>
            <person name="Hampl V."/>
        </authorList>
    </citation>
    <scope>NUCLEOTIDE SEQUENCE [LARGE SCALE GENOMIC DNA]</scope>
    <source>
        <strain evidence="1">NAU3</strain>
        <tissue evidence="1">Gut</tissue>
    </source>
</reference>
<comment type="caution">
    <text evidence="1">The sequence shown here is derived from an EMBL/GenBank/DDBJ whole genome shotgun (WGS) entry which is preliminary data.</text>
</comment>
<proteinExistence type="predicted"/>
<protein>
    <submittedName>
        <fullName evidence="1">Uncharacterized protein</fullName>
    </submittedName>
</protein>
<evidence type="ECO:0000313" key="2">
    <source>
        <dbReference type="Proteomes" id="UP001281761"/>
    </source>
</evidence>
<keyword evidence="2" id="KW-1185">Reference proteome</keyword>
<name>A0ABQ9XQ97_9EUKA</name>
<organism evidence="1 2">
    <name type="scientific">Blattamonas nauphoetae</name>
    <dbReference type="NCBI Taxonomy" id="2049346"/>
    <lineage>
        <taxon>Eukaryota</taxon>
        <taxon>Metamonada</taxon>
        <taxon>Preaxostyla</taxon>
        <taxon>Oxymonadida</taxon>
        <taxon>Blattamonas</taxon>
    </lineage>
</organism>
<gene>
    <name evidence="1" type="ORF">BLNAU_11174</name>
</gene>